<dbReference type="InterPro" id="IPR021914">
    <property type="entry name" value="TF_DELLA_N"/>
</dbReference>
<comment type="caution">
    <text evidence="12">The sequence shown here is derived from an EMBL/GenBank/DDBJ whole genome shotgun (WGS) entry which is preliminary data.</text>
</comment>
<comment type="similarity">
    <text evidence="2 9">Belongs to the GRAS family. DELLA subfamily.</text>
</comment>
<keyword evidence="13" id="KW-1185">Reference proteome</keyword>
<evidence type="ECO:0000256" key="10">
    <source>
        <dbReference type="SAM" id="MobiDB-lite"/>
    </source>
</evidence>
<dbReference type="GO" id="GO:0005634">
    <property type="term" value="C:nucleus"/>
    <property type="evidence" value="ECO:0007669"/>
    <property type="project" value="UniProtKB-SubCell"/>
</dbReference>
<proteinExistence type="inferred from homology"/>
<feature type="domain" description="Transcriptional factor DELLA N-terminal" evidence="11">
    <location>
        <begin position="49"/>
        <end position="112"/>
    </location>
</feature>
<evidence type="ECO:0000256" key="4">
    <source>
        <dbReference type="ARBA" id="ARBA00022941"/>
    </source>
</evidence>
<dbReference type="FunFam" id="1.10.10.1290:FF:000001">
    <property type="entry name" value="DELLA protein GAI"/>
    <property type="match status" value="1"/>
</dbReference>
<organism evidence="12 13">
    <name type="scientific">Tagetes erecta</name>
    <name type="common">African marigold</name>
    <dbReference type="NCBI Taxonomy" id="13708"/>
    <lineage>
        <taxon>Eukaryota</taxon>
        <taxon>Viridiplantae</taxon>
        <taxon>Streptophyta</taxon>
        <taxon>Embryophyta</taxon>
        <taxon>Tracheophyta</taxon>
        <taxon>Spermatophyta</taxon>
        <taxon>Magnoliopsida</taxon>
        <taxon>eudicotyledons</taxon>
        <taxon>Gunneridae</taxon>
        <taxon>Pentapetalae</taxon>
        <taxon>asterids</taxon>
        <taxon>campanulids</taxon>
        <taxon>Asterales</taxon>
        <taxon>Asteraceae</taxon>
        <taxon>Asteroideae</taxon>
        <taxon>Heliantheae alliance</taxon>
        <taxon>Tageteae</taxon>
        <taxon>Tagetes</taxon>
    </lineage>
</organism>
<evidence type="ECO:0000259" key="11">
    <source>
        <dbReference type="Pfam" id="PF12041"/>
    </source>
</evidence>
<feature type="region of interest" description="VHIID" evidence="8">
    <location>
        <begin position="247"/>
        <end position="312"/>
    </location>
</feature>
<evidence type="ECO:0000256" key="3">
    <source>
        <dbReference type="ARBA" id="ARBA00022843"/>
    </source>
</evidence>
<evidence type="ECO:0000313" key="13">
    <source>
        <dbReference type="Proteomes" id="UP001229421"/>
    </source>
</evidence>
<name>A0AAD8K7T7_TARER</name>
<evidence type="ECO:0000256" key="8">
    <source>
        <dbReference type="PROSITE-ProRule" id="PRU01191"/>
    </source>
</evidence>
<comment type="subcellular location">
    <subcellularLocation>
        <location evidence="1 9">Nucleus</location>
    </subcellularLocation>
</comment>
<keyword evidence="3" id="KW-0832">Ubl conjugation</keyword>
<dbReference type="PANTHER" id="PTHR31636">
    <property type="entry name" value="OSJNBA0084A10.13 PROTEIN-RELATED"/>
    <property type="match status" value="1"/>
</dbReference>
<keyword evidence="7 9" id="KW-0539">Nucleus</keyword>
<dbReference type="Proteomes" id="UP001229421">
    <property type="component" value="Unassembled WGS sequence"/>
</dbReference>
<keyword evidence="5 9" id="KW-0805">Transcription regulation</keyword>
<evidence type="ECO:0000256" key="1">
    <source>
        <dbReference type="ARBA" id="ARBA00004123"/>
    </source>
</evidence>
<dbReference type="AlphaFoldDB" id="A0AAD8K7T7"/>
<evidence type="ECO:0000256" key="5">
    <source>
        <dbReference type="ARBA" id="ARBA00023015"/>
    </source>
</evidence>
<evidence type="ECO:0000256" key="2">
    <source>
        <dbReference type="ARBA" id="ARBA00010273"/>
    </source>
</evidence>
<reference evidence="12" key="1">
    <citation type="journal article" date="2023" name="bioRxiv">
        <title>Improved chromosome-level genome assembly for marigold (Tagetes erecta).</title>
        <authorList>
            <person name="Jiang F."/>
            <person name="Yuan L."/>
            <person name="Wang S."/>
            <person name="Wang H."/>
            <person name="Xu D."/>
            <person name="Wang A."/>
            <person name="Fan W."/>
        </authorList>
    </citation>
    <scope>NUCLEOTIDE SEQUENCE</scope>
    <source>
        <strain evidence="12">WSJ</strain>
        <tissue evidence="12">Leaf</tissue>
    </source>
</reference>
<feature type="region of interest" description="SAW" evidence="8">
    <location>
        <begin position="481"/>
        <end position="557"/>
    </location>
</feature>
<evidence type="ECO:0000313" key="12">
    <source>
        <dbReference type="EMBL" id="KAK1416051.1"/>
    </source>
</evidence>
<dbReference type="InterPro" id="IPR038088">
    <property type="entry name" value="DELLA_N_sf"/>
</dbReference>
<dbReference type="Pfam" id="PF12041">
    <property type="entry name" value="DELLA"/>
    <property type="match status" value="1"/>
</dbReference>
<keyword evidence="6 9" id="KW-0804">Transcription</keyword>
<comment type="function">
    <text evidence="9">Transcriptional regulator that acts as a repressor of the gibberellin (GA) signaling pathway. Probably acts by participating in large multiprotein complexes that repress transcription of GA-inducible genes.</text>
</comment>
<feature type="region of interest" description="Disordered" evidence="10">
    <location>
        <begin position="1"/>
        <end position="31"/>
    </location>
</feature>
<feature type="region of interest" description="Leucine repeat II (LRII)" evidence="8">
    <location>
        <begin position="327"/>
        <end position="359"/>
    </location>
</feature>
<dbReference type="Pfam" id="PF03514">
    <property type="entry name" value="GRAS"/>
    <property type="match status" value="1"/>
</dbReference>
<dbReference type="GO" id="GO:0009740">
    <property type="term" value="P:gibberellic acid mediated signaling pathway"/>
    <property type="evidence" value="ECO:0007669"/>
    <property type="project" value="UniProtKB-UniRule"/>
</dbReference>
<dbReference type="Gene3D" id="1.10.10.1290">
    <property type="entry name" value="Transcriptional regulator DELLA, N-terminal domain"/>
    <property type="match status" value="1"/>
</dbReference>
<dbReference type="InterPro" id="IPR005202">
    <property type="entry name" value="TF_GRAS"/>
</dbReference>
<gene>
    <name evidence="12" type="ORF">QVD17_31839</name>
</gene>
<dbReference type="SMART" id="SM01129">
    <property type="entry name" value="DELLA"/>
    <property type="match status" value="1"/>
</dbReference>
<accession>A0AAD8K7T7</accession>
<evidence type="ECO:0000256" key="9">
    <source>
        <dbReference type="RuleBase" id="RU367159"/>
    </source>
</evidence>
<evidence type="ECO:0000256" key="6">
    <source>
        <dbReference type="ARBA" id="ARBA00023163"/>
    </source>
</evidence>
<feature type="compositionally biased region" description="Polar residues" evidence="10">
    <location>
        <begin position="1"/>
        <end position="15"/>
    </location>
</feature>
<protein>
    <recommendedName>
        <fullName evidence="9">DELLA protein</fullName>
    </recommendedName>
</protein>
<feature type="short sequence motif" description="LXXLL motif" evidence="8">
    <location>
        <begin position="377"/>
        <end position="381"/>
    </location>
</feature>
<comment type="domain">
    <text evidence="9">The DELLA motif is required for its GA-induced degradation.</text>
</comment>
<comment type="caution">
    <text evidence="8">Lacks conserved residue(s) required for the propagation of feature annotation.</text>
</comment>
<dbReference type="PROSITE" id="PS50985">
    <property type="entry name" value="GRAS"/>
    <property type="match status" value="1"/>
</dbReference>
<sequence length="559" mass="61218">MKREYPNQNHPLFNTSSSASPSSSVNLRPDLPGKSKMFDEFNEQDAGVDELLAVLGYKVKSSDMIDVAHKIEHLEGVIGNDDDLSQIVSDSVHYNPSDLSSWLESMITEINPIVQQPVVDTSFVNDLQAIPGNAIYPPTTTATKKQKTSVSGSVSSSSNNQNSIVIVDSQENGIRLVHTLMACAEAVQNNDLKLAETLVKQAGILAVSQAGAMRKVAAYFAEALARRIYRLNPKPEQNSPALQNLLESHFYETCPYLKFAHFTANQAILEAFAGKNKVHVIDFSMKQGMQWPALMQALALRSGGPPTFRLTGIGPRTFDHETDHLQEVGWKLAQVADTIHVKFEYRGFVAESLSDLEPSMLDLREDEVVAVNSVFELHQLLARSGCIEKVLSTVKEMKPEIFTVVEQEANHNGSVFLDRFTESLHYYSTLFDSLESSGSGGGAGHGGGVVVEGGGGIAPASDQDKVMSEVYLGKQICNVVACEGLDRVERHQTLTQWKNLFDSAGFESVHLGSNAYKQASMLLALFAGGDGYRVEEHEGCLMLGWHSRPLIATSAWKLR</sequence>
<dbReference type="EMBL" id="JAUHHV010000008">
    <property type="protein sequence ID" value="KAK1416051.1"/>
    <property type="molecule type" value="Genomic_DNA"/>
</dbReference>
<evidence type="ECO:0000256" key="7">
    <source>
        <dbReference type="ARBA" id="ARBA00023242"/>
    </source>
</evidence>
<keyword evidence="4 9" id="KW-0939">Gibberellin signaling pathway</keyword>
<feature type="short sequence motif" description="VHIID" evidence="8">
    <location>
        <begin position="278"/>
        <end position="282"/>
    </location>
</feature>